<gene>
    <name evidence="2" type="ORF">Esi_0182_0032</name>
</gene>
<protein>
    <recommendedName>
        <fullName evidence="1">BROMI C-terminal Rab TBC-like domain-containing protein</fullName>
    </recommendedName>
</protein>
<name>D8LGY7_ECTSI</name>
<sequence length="528" mass="55788">MDEVQDDAVTEFLKILGKAEHEVRSLPQTSADFETCSLRSTLCGQLDAQLGAAVDKALGSQELRLDPADGVCPDGINKVVARLAASPPFVGVVNKAREAIEQAAEAQLAAATTPVANATGDSVAATGAAGVVLRRNVDALSSSDTEREDMRVKKKAARRDDWVGIFDLSGGLGAGGGISPRVDIEAALGQLETGLGGSGSSTTSSVEALGLLAQANPELFQFGNHWPLFLKLAKRALDSPDPTVHAKAMTLHWVMYEKSMGMCAADMCEGVLAHARGYFSNTIHVLSAPSAHRRHMLAGGKGAETADVGTANLMVIGDSKLACAARMSRALHGMLVTIHETFQHLPERRVWSIVSSFFSLLGDTVASLEGAPGDPTGDGAPPTAADPSRGDPPLLLLMSLVEELLEEELPLMSVALRGSGWAAAPLAARWVRQCMLSVVDWPGVVAFLALSLLRGHDYQVYFVVALFRAAQPSVMEAASKGLDLTGLLGRGEALEAFNLEESLSFMEALERRHRGRCIAATKAYLAQC</sequence>
<organism evidence="2 3">
    <name type="scientific">Ectocarpus siliculosus</name>
    <name type="common">Brown alga</name>
    <name type="synonym">Conferva siliculosa</name>
    <dbReference type="NCBI Taxonomy" id="2880"/>
    <lineage>
        <taxon>Eukaryota</taxon>
        <taxon>Sar</taxon>
        <taxon>Stramenopiles</taxon>
        <taxon>Ochrophyta</taxon>
        <taxon>PX clade</taxon>
        <taxon>Phaeophyceae</taxon>
        <taxon>Ectocarpales</taxon>
        <taxon>Ectocarpaceae</taxon>
        <taxon>Ectocarpus</taxon>
    </lineage>
</organism>
<dbReference type="InterPro" id="IPR055392">
    <property type="entry name" value="BROMI_C"/>
</dbReference>
<dbReference type="AlphaFoldDB" id="D8LGY7"/>
<dbReference type="Pfam" id="PF23440">
    <property type="entry name" value="BROMI_C"/>
    <property type="match status" value="1"/>
</dbReference>
<dbReference type="Proteomes" id="UP000002630">
    <property type="component" value="Linkage Group LG17"/>
</dbReference>
<dbReference type="EMBL" id="FN648307">
    <property type="protein sequence ID" value="CBN75840.1"/>
    <property type="molecule type" value="Genomic_DNA"/>
</dbReference>
<dbReference type="EMBL" id="FN649742">
    <property type="protein sequence ID" value="CBN75840.1"/>
    <property type="molecule type" value="Genomic_DNA"/>
</dbReference>
<dbReference type="OrthoDB" id="1668230at2759"/>
<dbReference type="STRING" id="2880.D8LGY7"/>
<evidence type="ECO:0000313" key="3">
    <source>
        <dbReference type="Proteomes" id="UP000002630"/>
    </source>
</evidence>
<evidence type="ECO:0000259" key="1">
    <source>
        <dbReference type="Pfam" id="PF23440"/>
    </source>
</evidence>
<accession>D8LGY7</accession>
<feature type="domain" description="BROMI C-terminal Rab TBC-like" evidence="1">
    <location>
        <begin position="400"/>
        <end position="518"/>
    </location>
</feature>
<dbReference type="InParanoid" id="D8LGY7"/>
<proteinExistence type="predicted"/>
<reference evidence="2 3" key="1">
    <citation type="journal article" date="2010" name="Nature">
        <title>The Ectocarpus genome and the independent evolution of multicellularity in brown algae.</title>
        <authorList>
            <person name="Cock J.M."/>
            <person name="Sterck L."/>
            <person name="Rouze P."/>
            <person name="Scornet D."/>
            <person name="Allen A.E."/>
            <person name="Amoutzias G."/>
            <person name="Anthouard V."/>
            <person name="Artiguenave F."/>
            <person name="Aury J.M."/>
            <person name="Badger J.H."/>
            <person name="Beszteri B."/>
            <person name="Billiau K."/>
            <person name="Bonnet E."/>
            <person name="Bothwell J.H."/>
            <person name="Bowler C."/>
            <person name="Boyen C."/>
            <person name="Brownlee C."/>
            <person name="Carrano C.J."/>
            <person name="Charrier B."/>
            <person name="Cho G.Y."/>
            <person name="Coelho S.M."/>
            <person name="Collen J."/>
            <person name="Corre E."/>
            <person name="Da Silva C."/>
            <person name="Delage L."/>
            <person name="Delaroque N."/>
            <person name="Dittami S.M."/>
            <person name="Doulbeau S."/>
            <person name="Elias M."/>
            <person name="Farnham G."/>
            <person name="Gachon C.M."/>
            <person name="Gschloessl B."/>
            <person name="Heesch S."/>
            <person name="Jabbari K."/>
            <person name="Jubin C."/>
            <person name="Kawai H."/>
            <person name="Kimura K."/>
            <person name="Kloareg B."/>
            <person name="Kupper F.C."/>
            <person name="Lang D."/>
            <person name="Le Bail A."/>
            <person name="Leblanc C."/>
            <person name="Lerouge P."/>
            <person name="Lohr M."/>
            <person name="Lopez P.J."/>
            <person name="Martens C."/>
            <person name="Maumus F."/>
            <person name="Michel G."/>
            <person name="Miranda-Saavedra D."/>
            <person name="Morales J."/>
            <person name="Moreau H."/>
            <person name="Motomura T."/>
            <person name="Nagasato C."/>
            <person name="Napoli C.A."/>
            <person name="Nelson D.R."/>
            <person name="Nyvall-Collen P."/>
            <person name="Peters A.F."/>
            <person name="Pommier C."/>
            <person name="Potin P."/>
            <person name="Poulain J."/>
            <person name="Quesneville H."/>
            <person name="Read B."/>
            <person name="Rensing S.A."/>
            <person name="Ritter A."/>
            <person name="Rousvoal S."/>
            <person name="Samanta M."/>
            <person name="Samson G."/>
            <person name="Schroeder D.C."/>
            <person name="Segurens B."/>
            <person name="Strittmatter M."/>
            <person name="Tonon T."/>
            <person name="Tregear J.W."/>
            <person name="Valentin K."/>
            <person name="von Dassow P."/>
            <person name="Yamagishi T."/>
            <person name="Van de Peer Y."/>
            <person name="Wincker P."/>
        </authorList>
    </citation>
    <scope>NUCLEOTIDE SEQUENCE [LARGE SCALE GENOMIC DNA]</scope>
    <source>
        <strain evidence="3">Ec32 / CCAP1310/4</strain>
    </source>
</reference>
<keyword evidence="3" id="KW-1185">Reference proteome</keyword>
<evidence type="ECO:0000313" key="2">
    <source>
        <dbReference type="EMBL" id="CBN75840.1"/>
    </source>
</evidence>